<dbReference type="Pfam" id="PF12680">
    <property type="entry name" value="SnoaL_2"/>
    <property type="match status" value="1"/>
</dbReference>
<proteinExistence type="predicted"/>
<dbReference type="InterPro" id="IPR032710">
    <property type="entry name" value="NTF2-like_dom_sf"/>
</dbReference>
<dbReference type="PANTHER" id="PTHR38436:SF1">
    <property type="entry name" value="ESTER CYCLASE"/>
    <property type="match status" value="1"/>
</dbReference>
<evidence type="ECO:0000313" key="3">
    <source>
        <dbReference type="Proteomes" id="UP000660885"/>
    </source>
</evidence>
<sequence>MGFRKDEQDEAGCHHGSFKTTWARFTVSDQVSRNKQAAMDFYNLMFNQCRPAEAVEQYVGDRYIQHNPIVPDGKEGFVAYFERMAKEYPGKRVHFVRVLAEGDFVVLHTRQEWPGDSDWVSMDIFRFEKGKIVEHWDVLQRVSAEAANPNTMF</sequence>
<dbReference type="PANTHER" id="PTHR38436">
    <property type="entry name" value="POLYKETIDE CYCLASE SNOAL-LIKE DOMAIN"/>
    <property type="match status" value="1"/>
</dbReference>
<reference evidence="2 3" key="1">
    <citation type="submission" date="2021-01" db="EMBL/GenBank/DDBJ databases">
        <title>Belnapia mucosa sp. nov. and Belnapia arida sp. nov., isolated from the Tabernas Desert (Almeria, Spain).</title>
        <authorList>
            <person name="Molina-Menor E."/>
            <person name="Vidal-Verdu A."/>
            <person name="Calonge A."/>
            <person name="Satari L."/>
            <person name="Pereto J."/>
            <person name="Porcar M."/>
        </authorList>
    </citation>
    <scope>NUCLEOTIDE SEQUENCE [LARGE SCALE GENOMIC DNA]</scope>
    <source>
        <strain evidence="2 3">T18</strain>
    </source>
</reference>
<dbReference type="Proteomes" id="UP000660885">
    <property type="component" value="Unassembled WGS sequence"/>
</dbReference>
<accession>A0ABS1UA02</accession>
<name>A0ABS1UA02_9PROT</name>
<dbReference type="InterPro" id="IPR009959">
    <property type="entry name" value="Cyclase_SnoaL-like"/>
</dbReference>
<keyword evidence="3" id="KW-1185">Reference proteome</keyword>
<comment type="caution">
    <text evidence="2">The sequence shown here is derived from an EMBL/GenBank/DDBJ whole genome shotgun (WGS) entry which is preliminary data.</text>
</comment>
<dbReference type="EMBL" id="JAETWB010000011">
    <property type="protein sequence ID" value="MBL6080111.1"/>
    <property type="molecule type" value="Genomic_DNA"/>
</dbReference>
<evidence type="ECO:0000259" key="1">
    <source>
        <dbReference type="Pfam" id="PF12680"/>
    </source>
</evidence>
<dbReference type="Gene3D" id="3.10.450.50">
    <property type="match status" value="1"/>
</dbReference>
<dbReference type="InterPro" id="IPR037401">
    <property type="entry name" value="SnoaL-like"/>
</dbReference>
<feature type="domain" description="SnoaL-like" evidence="1">
    <location>
        <begin position="41"/>
        <end position="135"/>
    </location>
</feature>
<gene>
    <name evidence="2" type="ORF">JMJ56_19000</name>
</gene>
<evidence type="ECO:0000313" key="2">
    <source>
        <dbReference type="EMBL" id="MBL6080111.1"/>
    </source>
</evidence>
<organism evidence="2 3">
    <name type="scientific">Belnapia arida</name>
    <dbReference type="NCBI Taxonomy" id="2804533"/>
    <lineage>
        <taxon>Bacteria</taxon>
        <taxon>Pseudomonadati</taxon>
        <taxon>Pseudomonadota</taxon>
        <taxon>Alphaproteobacteria</taxon>
        <taxon>Acetobacterales</taxon>
        <taxon>Roseomonadaceae</taxon>
        <taxon>Belnapia</taxon>
    </lineage>
</organism>
<dbReference type="SUPFAM" id="SSF54427">
    <property type="entry name" value="NTF2-like"/>
    <property type="match status" value="1"/>
</dbReference>
<protein>
    <submittedName>
        <fullName evidence="2">Nuclear transport factor 2 family protein</fullName>
    </submittedName>
</protein>